<comment type="caution">
    <text evidence="1">The sequence shown here is derived from an EMBL/GenBank/DDBJ whole genome shotgun (WGS) entry which is preliminary data.</text>
</comment>
<dbReference type="AlphaFoldDB" id="A0A941FRD0"/>
<dbReference type="EMBL" id="JAGTPW010000016">
    <property type="protein sequence ID" value="MBR8644757.1"/>
    <property type="molecule type" value="Genomic_DNA"/>
</dbReference>
<evidence type="ECO:0000313" key="2">
    <source>
        <dbReference type="Proteomes" id="UP000680045"/>
    </source>
</evidence>
<evidence type="ECO:0000313" key="1">
    <source>
        <dbReference type="EMBL" id="MBR8644757.1"/>
    </source>
</evidence>
<name>A0A941FRD0_9BACI</name>
<gene>
    <name evidence="1" type="ORF">KEH51_10880</name>
</gene>
<protein>
    <submittedName>
        <fullName evidence="1">Uncharacterized protein</fullName>
    </submittedName>
</protein>
<organism evidence="1 2">
    <name type="scientific">Peribacillus frigoritolerans</name>
    <dbReference type="NCBI Taxonomy" id="450367"/>
    <lineage>
        <taxon>Bacteria</taxon>
        <taxon>Bacillati</taxon>
        <taxon>Bacillota</taxon>
        <taxon>Bacilli</taxon>
        <taxon>Bacillales</taxon>
        <taxon>Bacillaceae</taxon>
        <taxon>Peribacillus</taxon>
    </lineage>
</organism>
<sequence>MSAYIDGYELSVERAKELCKSNDSEEILDGISIWECSYKDLTELASTLLMFLETNSEIYIQESASQCLVKLITNEFVTDEIIIKKALHILGSVEDSEINSDIKYSHKLLLDFINRK</sequence>
<proteinExistence type="predicted"/>
<accession>A0A941FRD0</accession>
<dbReference type="Proteomes" id="UP000680045">
    <property type="component" value="Unassembled WGS sequence"/>
</dbReference>
<reference evidence="1" key="1">
    <citation type="submission" date="2021-04" db="EMBL/GenBank/DDBJ databases">
        <title>Whole genome sequencing of Enterococci isolates from hospitalized patients.</title>
        <authorList>
            <person name="Ogoti B.M."/>
            <person name="Onyambu F.G."/>
        </authorList>
    </citation>
    <scope>NUCLEOTIDE SEQUENCE</scope>
    <source>
        <strain evidence="1">242</strain>
    </source>
</reference>